<evidence type="ECO:0000313" key="4">
    <source>
        <dbReference type="EMBL" id="MCS7477306.1"/>
    </source>
</evidence>
<dbReference type="PANTHER" id="PTHR10272">
    <property type="entry name" value="PLATELET-ACTIVATING FACTOR ACETYLHYDROLASE"/>
    <property type="match status" value="1"/>
</dbReference>
<dbReference type="GO" id="GO:0003847">
    <property type="term" value="F:1-alkyl-2-acetylglycerophosphocholine esterase activity"/>
    <property type="evidence" value="ECO:0007669"/>
    <property type="project" value="TreeGrafter"/>
</dbReference>
<dbReference type="Gene3D" id="3.40.50.1820">
    <property type="entry name" value="alpha/beta hydrolase"/>
    <property type="match status" value="1"/>
</dbReference>
<dbReference type="InterPro" id="IPR029058">
    <property type="entry name" value="AB_hydrolase_fold"/>
</dbReference>
<name>A0A9X2VII7_9PSEU</name>
<keyword evidence="1 4" id="KW-0378">Hydrolase</keyword>
<keyword evidence="5" id="KW-1185">Reference proteome</keyword>
<gene>
    <name evidence="4" type="ORF">NZH93_10625</name>
</gene>
<dbReference type="SUPFAM" id="SSF53474">
    <property type="entry name" value="alpha/beta-Hydrolases"/>
    <property type="match status" value="1"/>
</dbReference>
<dbReference type="RefSeq" id="WP_259622815.1">
    <property type="nucleotide sequence ID" value="NZ_JANYMP010000004.1"/>
</dbReference>
<dbReference type="AlphaFoldDB" id="A0A9X2VII7"/>
<evidence type="ECO:0000313" key="5">
    <source>
        <dbReference type="Proteomes" id="UP001141259"/>
    </source>
</evidence>
<dbReference type="InterPro" id="IPR017395">
    <property type="entry name" value="Chlorophyllase-like"/>
</dbReference>
<keyword evidence="2" id="KW-0442">Lipid degradation</keyword>
<keyword evidence="3" id="KW-0443">Lipid metabolism</keyword>
<evidence type="ECO:0000256" key="2">
    <source>
        <dbReference type="ARBA" id="ARBA00022963"/>
    </source>
</evidence>
<dbReference type="PANTHER" id="PTHR10272:SF0">
    <property type="entry name" value="PLATELET-ACTIVATING FACTOR ACETYLHYDROLASE"/>
    <property type="match status" value="1"/>
</dbReference>
<accession>A0A9X2VII7</accession>
<organism evidence="4 5">
    <name type="scientific">Umezawaea endophytica</name>
    <dbReference type="NCBI Taxonomy" id="1654476"/>
    <lineage>
        <taxon>Bacteria</taxon>
        <taxon>Bacillati</taxon>
        <taxon>Actinomycetota</taxon>
        <taxon>Actinomycetes</taxon>
        <taxon>Pseudonocardiales</taxon>
        <taxon>Pseudonocardiaceae</taxon>
        <taxon>Umezawaea</taxon>
    </lineage>
</organism>
<dbReference type="InterPro" id="IPR016986">
    <property type="entry name" value="UCP031982_abhydr"/>
</dbReference>
<dbReference type="GO" id="GO:0016042">
    <property type="term" value="P:lipid catabolic process"/>
    <property type="evidence" value="ECO:0007669"/>
    <property type="project" value="UniProtKB-KW"/>
</dbReference>
<sequence length="282" mass="30260">MTRSAGCRAVELRASGKDYTFPLLVLYPTEAPEAPESFGPYPVEVAMDAPVVPGTHPLVVISHGTGGSHLLYRTLAAHLARAGFVVALPEHPLNNRNDNELGGTAEILANRPRHVRQVVDHVSAEFDVGPVAVVGHSLGGYTGLALAGGRPTAFPHETPDRLPHPVEVVPDERVRALVLLAPATAWFAHEGALSAITAPILLLTAEHDEHTPPWHAEIVTNAVADVEHRVVPGAGHYSFLSPFPARMTSPAFPPSQDPEGFDRAAFHAHLNDEVLAFLRRVF</sequence>
<dbReference type="Proteomes" id="UP001141259">
    <property type="component" value="Unassembled WGS sequence"/>
</dbReference>
<protein>
    <submittedName>
        <fullName evidence="4">Alpha/beta fold hydrolase</fullName>
    </submittedName>
</protein>
<proteinExistence type="predicted"/>
<dbReference type="EMBL" id="JANYMP010000004">
    <property type="protein sequence ID" value="MCS7477306.1"/>
    <property type="molecule type" value="Genomic_DNA"/>
</dbReference>
<evidence type="ECO:0000256" key="1">
    <source>
        <dbReference type="ARBA" id="ARBA00022801"/>
    </source>
</evidence>
<dbReference type="PIRSF" id="PIRSF031982">
    <property type="entry name" value="UCP031982_abhydr"/>
    <property type="match status" value="1"/>
</dbReference>
<comment type="caution">
    <text evidence="4">The sequence shown here is derived from an EMBL/GenBank/DDBJ whole genome shotgun (WGS) entry which is preliminary data.</text>
</comment>
<reference evidence="4" key="1">
    <citation type="submission" date="2022-08" db="EMBL/GenBank/DDBJ databases">
        <authorList>
            <person name="Tistechok S."/>
            <person name="Samborskyy M."/>
            <person name="Roman I."/>
        </authorList>
    </citation>
    <scope>NUCLEOTIDE SEQUENCE</scope>
    <source>
        <strain evidence="4">DSM 103496</strain>
    </source>
</reference>
<dbReference type="Pfam" id="PF07224">
    <property type="entry name" value="Chlorophyllase"/>
    <property type="match status" value="1"/>
</dbReference>
<evidence type="ECO:0000256" key="3">
    <source>
        <dbReference type="ARBA" id="ARBA00023098"/>
    </source>
</evidence>